<dbReference type="GO" id="GO:0003924">
    <property type="term" value="F:GTPase activity"/>
    <property type="evidence" value="ECO:0007669"/>
    <property type="project" value="InterPro"/>
</dbReference>
<keyword evidence="2" id="KW-0547">Nucleotide-binding</keyword>
<dbReference type="PANTHER" id="PTHR43087">
    <property type="entry name" value="LYSINE/ARGININE/ORNITHINE TRANSPORT SYSTEM KINASE"/>
    <property type="match status" value="1"/>
</dbReference>
<organism evidence="7 8">
    <name type="scientific">Candidatus Segetimicrobium genomatis</name>
    <dbReference type="NCBI Taxonomy" id="2569760"/>
    <lineage>
        <taxon>Bacteria</taxon>
        <taxon>Bacillati</taxon>
        <taxon>Candidatus Sysuimicrobiota</taxon>
        <taxon>Candidatus Sysuimicrobiia</taxon>
        <taxon>Candidatus Sysuimicrobiales</taxon>
        <taxon>Candidatus Segetimicrobiaceae</taxon>
        <taxon>Candidatus Segetimicrobium</taxon>
    </lineage>
</organism>
<dbReference type="NCBIfam" id="TIGR00750">
    <property type="entry name" value="lao"/>
    <property type="match status" value="1"/>
</dbReference>
<dbReference type="InterPro" id="IPR052040">
    <property type="entry name" value="GTPase/Isobutyryl-CoA_mutase"/>
</dbReference>
<evidence type="ECO:0000256" key="5">
    <source>
        <dbReference type="ARBA" id="ARBA00023186"/>
    </source>
</evidence>
<dbReference type="Pfam" id="PF03308">
    <property type="entry name" value="MeaB"/>
    <property type="match status" value="1"/>
</dbReference>
<name>A0A537K4S1_9BACT</name>
<dbReference type="EMBL" id="VBAK01000107">
    <property type="protein sequence ID" value="TMI90750.1"/>
    <property type="molecule type" value="Genomic_DNA"/>
</dbReference>
<evidence type="ECO:0000256" key="2">
    <source>
        <dbReference type="ARBA" id="ARBA00022741"/>
    </source>
</evidence>
<comment type="caution">
    <text evidence="7">The sequence shown here is derived from an EMBL/GenBank/DDBJ whole genome shotgun (WGS) entry which is preliminary data.</text>
</comment>
<comment type="similarity">
    <text evidence="1">Belongs to the SIMIBI class G3E GTPase family. ArgK/MeaB subfamily.</text>
</comment>
<proteinExistence type="inferred from homology"/>
<dbReference type="PANTHER" id="PTHR43087:SF1">
    <property type="entry name" value="LAO_AO TRANSPORT SYSTEM ATPASE"/>
    <property type="match status" value="1"/>
</dbReference>
<dbReference type="SUPFAM" id="SSF52540">
    <property type="entry name" value="P-loop containing nucleoside triphosphate hydrolases"/>
    <property type="match status" value="1"/>
</dbReference>
<dbReference type="AlphaFoldDB" id="A0A537K4S1"/>
<dbReference type="InterPro" id="IPR003593">
    <property type="entry name" value="AAA+_ATPase"/>
</dbReference>
<dbReference type="InterPro" id="IPR005129">
    <property type="entry name" value="GTPase_ArgK"/>
</dbReference>
<evidence type="ECO:0000256" key="4">
    <source>
        <dbReference type="ARBA" id="ARBA00023134"/>
    </source>
</evidence>
<dbReference type="SMART" id="SM00382">
    <property type="entry name" value="AAA"/>
    <property type="match status" value="1"/>
</dbReference>
<evidence type="ECO:0000313" key="7">
    <source>
        <dbReference type="EMBL" id="TMI90750.1"/>
    </source>
</evidence>
<dbReference type="GO" id="GO:0005525">
    <property type="term" value="F:GTP binding"/>
    <property type="evidence" value="ECO:0007669"/>
    <property type="project" value="UniProtKB-KW"/>
</dbReference>
<evidence type="ECO:0000313" key="8">
    <source>
        <dbReference type="Proteomes" id="UP000318509"/>
    </source>
</evidence>
<reference evidence="7 8" key="1">
    <citation type="journal article" date="2019" name="Nat. Microbiol.">
        <title>Mediterranean grassland soil C-N compound turnover is dependent on rainfall and depth, and is mediated by genomically divergent microorganisms.</title>
        <authorList>
            <person name="Diamond S."/>
            <person name="Andeer P.F."/>
            <person name="Li Z."/>
            <person name="Crits-Christoph A."/>
            <person name="Burstein D."/>
            <person name="Anantharaman K."/>
            <person name="Lane K.R."/>
            <person name="Thomas B.C."/>
            <person name="Pan C."/>
            <person name="Northen T.R."/>
            <person name="Banfield J.F."/>
        </authorList>
    </citation>
    <scope>NUCLEOTIDE SEQUENCE [LARGE SCALE GENOMIC DNA]</scope>
    <source>
        <strain evidence="7">NP_3</strain>
    </source>
</reference>
<gene>
    <name evidence="7" type="primary">meaB</name>
    <name evidence="7" type="ORF">E6H00_05885</name>
</gene>
<accession>A0A537K4S1</accession>
<keyword evidence="5" id="KW-0143">Chaperone</keyword>
<dbReference type="Proteomes" id="UP000318509">
    <property type="component" value="Unassembled WGS sequence"/>
</dbReference>
<evidence type="ECO:0000256" key="1">
    <source>
        <dbReference type="ARBA" id="ARBA00009625"/>
    </source>
</evidence>
<sequence>MNVALTLADGVLQGSPQAAARLISLLESRSDDAVPALRALHRHTGRAHVVGVTGPPGAGKSTLVNALIRVLRAQGRRVGVVAVDPTSPFTGGAILGDRIRMQDHSTDSGVFVRSMATRGRLGGLAPATAGAVAVLDAYGCDVIFIETVGAGQAEVDIAGTADTVVLVTVPWLGDSVQTLKAGIMEIGDVFVVNKADRGEADKAAAEIEMMLGLAPDRGAWRPAVLRAVASEGRGVEEILQALERHRASLIEHGLLMARRQARRRREIIEIIEERFLARISAGRMDELATRVARGELDPYTAAEELMAAGAGG</sequence>
<dbReference type="Gene3D" id="3.40.50.300">
    <property type="entry name" value="P-loop containing nucleotide triphosphate hydrolases"/>
    <property type="match status" value="1"/>
</dbReference>
<feature type="domain" description="AAA+ ATPase" evidence="6">
    <location>
        <begin position="46"/>
        <end position="196"/>
    </location>
</feature>
<evidence type="ECO:0000259" key="6">
    <source>
        <dbReference type="SMART" id="SM00382"/>
    </source>
</evidence>
<keyword evidence="3" id="KW-0378">Hydrolase</keyword>
<dbReference type="CDD" id="cd03114">
    <property type="entry name" value="MMAA-like"/>
    <property type="match status" value="1"/>
</dbReference>
<protein>
    <submittedName>
        <fullName evidence="7">Methylmalonyl Co-A mutase-associated GTPase MeaB</fullName>
    </submittedName>
</protein>
<evidence type="ECO:0000256" key="3">
    <source>
        <dbReference type="ARBA" id="ARBA00022801"/>
    </source>
</evidence>
<dbReference type="InterPro" id="IPR027417">
    <property type="entry name" value="P-loop_NTPase"/>
</dbReference>
<keyword evidence="4" id="KW-0342">GTP-binding</keyword>